<organism evidence="3 4">
    <name type="scientific">Candidatus Limivivens merdigallinarum</name>
    <dbReference type="NCBI Taxonomy" id="2840859"/>
    <lineage>
        <taxon>Bacteria</taxon>
        <taxon>Bacillati</taxon>
        <taxon>Bacillota</taxon>
        <taxon>Clostridia</taxon>
        <taxon>Lachnospirales</taxon>
        <taxon>Lachnospiraceae</taxon>
        <taxon>Lachnospiraceae incertae sedis</taxon>
        <taxon>Candidatus Limivivens</taxon>
    </lineage>
</organism>
<keyword evidence="1" id="KW-1133">Transmembrane helix</keyword>
<evidence type="ECO:0000256" key="1">
    <source>
        <dbReference type="SAM" id="Phobius"/>
    </source>
</evidence>
<dbReference type="PANTHER" id="PTHR30336">
    <property type="entry name" value="INNER MEMBRANE PROTEIN, PROBABLE PERMEASE"/>
    <property type="match status" value="1"/>
</dbReference>
<dbReference type="GO" id="GO:0005886">
    <property type="term" value="C:plasma membrane"/>
    <property type="evidence" value="ECO:0007669"/>
    <property type="project" value="TreeGrafter"/>
</dbReference>
<gene>
    <name evidence="3" type="ORF">IAB26_13015</name>
</gene>
<feature type="transmembrane region" description="Helical" evidence="1">
    <location>
        <begin position="28"/>
        <end position="46"/>
    </location>
</feature>
<dbReference type="PANTHER" id="PTHR30336:SF4">
    <property type="entry name" value="ENVELOPE BIOGENESIS FACTOR ELYC"/>
    <property type="match status" value="1"/>
</dbReference>
<dbReference type="CDD" id="cd06259">
    <property type="entry name" value="YdcF-like"/>
    <property type="match status" value="1"/>
</dbReference>
<dbReference type="InterPro" id="IPR003848">
    <property type="entry name" value="DUF218"/>
</dbReference>
<reference evidence="3" key="2">
    <citation type="journal article" date="2021" name="PeerJ">
        <title>Extensive microbial diversity within the chicken gut microbiome revealed by metagenomics and culture.</title>
        <authorList>
            <person name="Gilroy R."/>
            <person name="Ravi A."/>
            <person name="Getino M."/>
            <person name="Pursley I."/>
            <person name="Horton D.L."/>
            <person name="Alikhan N.F."/>
            <person name="Baker D."/>
            <person name="Gharbi K."/>
            <person name="Hall N."/>
            <person name="Watson M."/>
            <person name="Adriaenssens E.M."/>
            <person name="Foster-Nyarko E."/>
            <person name="Jarju S."/>
            <person name="Secka A."/>
            <person name="Antonio M."/>
            <person name="Oren A."/>
            <person name="Chaudhuri R.R."/>
            <person name="La Ragione R."/>
            <person name="Hildebrand F."/>
            <person name="Pallen M.J."/>
        </authorList>
    </citation>
    <scope>NUCLEOTIDE SEQUENCE</scope>
    <source>
        <strain evidence="3">ChiSjej3B21-11622</strain>
    </source>
</reference>
<evidence type="ECO:0000313" key="4">
    <source>
        <dbReference type="Proteomes" id="UP000886886"/>
    </source>
</evidence>
<feature type="transmembrane region" description="Helical" evidence="1">
    <location>
        <begin position="58"/>
        <end position="76"/>
    </location>
</feature>
<keyword evidence="1" id="KW-0812">Transmembrane</keyword>
<accession>A0A9D0ZXM9</accession>
<evidence type="ECO:0000259" key="2">
    <source>
        <dbReference type="Pfam" id="PF02698"/>
    </source>
</evidence>
<keyword evidence="1" id="KW-0472">Membrane</keyword>
<dbReference type="InterPro" id="IPR014729">
    <property type="entry name" value="Rossmann-like_a/b/a_fold"/>
</dbReference>
<proteinExistence type="predicted"/>
<reference evidence="3" key="1">
    <citation type="submission" date="2020-10" db="EMBL/GenBank/DDBJ databases">
        <authorList>
            <person name="Gilroy R."/>
        </authorList>
    </citation>
    <scope>NUCLEOTIDE SEQUENCE</scope>
    <source>
        <strain evidence="3">ChiSjej3B21-11622</strain>
    </source>
</reference>
<dbReference type="AlphaFoldDB" id="A0A9D0ZXM9"/>
<dbReference type="GO" id="GO:0043164">
    <property type="term" value="P:Gram-negative-bacterium-type cell wall biogenesis"/>
    <property type="evidence" value="ECO:0007669"/>
    <property type="project" value="TreeGrafter"/>
</dbReference>
<dbReference type="Proteomes" id="UP000886886">
    <property type="component" value="Unassembled WGS sequence"/>
</dbReference>
<dbReference type="Gene3D" id="3.40.50.620">
    <property type="entry name" value="HUPs"/>
    <property type="match status" value="1"/>
</dbReference>
<dbReference type="EMBL" id="DVFT01000194">
    <property type="protein sequence ID" value="HIQ97467.1"/>
    <property type="molecule type" value="Genomic_DNA"/>
</dbReference>
<comment type="caution">
    <text evidence="3">The sequence shown here is derived from an EMBL/GenBank/DDBJ whole genome shotgun (WGS) entry which is preliminary data.</text>
</comment>
<dbReference type="GO" id="GO:0000270">
    <property type="term" value="P:peptidoglycan metabolic process"/>
    <property type="evidence" value="ECO:0007669"/>
    <property type="project" value="TreeGrafter"/>
</dbReference>
<sequence>MRFFCMGVGVLCLAYFAALMTVKMDFAGIWLLLGLLFLAVGGVGFLEKAGILAIPSAVKWGGGILCLLLLAVFLFVEGRIVGGMRAKGETGADYVLVLGAQVRGTTPSRALKRRLETACQYLRENPGAKALLSGGKGNGEEITEAKAMEEYLLGEGIDPARLILEDRSTSTVENLKFCQVFLDPGEDKVIIVTNNFHVFRALALARKQGYKRVSGLAAPSEPFYQPHYLMREFFALGKEWAVHNI</sequence>
<feature type="domain" description="DUF218" evidence="2">
    <location>
        <begin position="93"/>
        <end position="234"/>
    </location>
</feature>
<name>A0A9D0ZXM9_9FIRM</name>
<dbReference type="InterPro" id="IPR051599">
    <property type="entry name" value="Cell_Envelope_Assoc"/>
</dbReference>
<evidence type="ECO:0000313" key="3">
    <source>
        <dbReference type="EMBL" id="HIQ97467.1"/>
    </source>
</evidence>
<dbReference type="Pfam" id="PF02698">
    <property type="entry name" value="DUF218"/>
    <property type="match status" value="1"/>
</dbReference>
<protein>
    <submittedName>
        <fullName evidence="3">YdcF family protein</fullName>
    </submittedName>
</protein>